<dbReference type="InterPro" id="IPR001387">
    <property type="entry name" value="Cro/C1-type_HTH"/>
</dbReference>
<dbReference type="EMBL" id="CP028013">
    <property type="protein sequence ID" value="QHV47635.1"/>
    <property type="molecule type" value="Genomic_DNA"/>
</dbReference>
<keyword evidence="2" id="KW-0238">DNA-binding</keyword>
<dbReference type="GO" id="GO:0003677">
    <property type="term" value="F:DNA binding"/>
    <property type="evidence" value="ECO:0007669"/>
    <property type="project" value="UniProtKB-KW"/>
</dbReference>
<dbReference type="AlphaFoldDB" id="A0AB73UT68"/>
<gene>
    <name evidence="5" type="ORF">C1N66_32085</name>
</gene>
<evidence type="ECO:0000313" key="5">
    <source>
        <dbReference type="EMBL" id="QHV47635.1"/>
    </source>
</evidence>
<dbReference type="PANTHER" id="PTHR46797">
    <property type="entry name" value="HTH-TYPE TRANSCRIPTIONAL REGULATOR"/>
    <property type="match status" value="1"/>
</dbReference>
<reference evidence="5 6" key="1">
    <citation type="submission" date="2018-03" db="EMBL/GenBank/DDBJ databases">
        <title>The complete genome of bacterial strain SGAir0260.</title>
        <authorList>
            <person name="Schuster S.C."/>
        </authorList>
    </citation>
    <scope>NUCLEOTIDE SEQUENCE [LARGE SCALE GENOMIC DNA]</scope>
    <source>
        <strain evidence="5 6">SGAir0260</strain>
        <plasmid evidence="5 6">pSGAir0260_2</plasmid>
    </source>
</reference>
<protein>
    <submittedName>
        <fullName evidence="5">Helix-turn-helix transcriptional regulator</fullName>
    </submittedName>
</protein>
<dbReference type="InterPro" id="IPR050807">
    <property type="entry name" value="TransReg_Diox_bact_type"/>
</dbReference>
<keyword evidence="5" id="KW-0614">Plasmid</keyword>
<sequence length="74" mass="8593">MENIDIKERFGMSIKYYRNKKEISQEKLAEITGLHRTYISEVERGNRNVSLINISKIAAALDINVSDLFTYINL</sequence>
<dbReference type="Gene3D" id="1.10.260.40">
    <property type="entry name" value="lambda repressor-like DNA-binding domains"/>
    <property type="match status" value="1"/>
</dbReference>
<evidence type="ECO:0000256" key="3">
    <source>
        <dbReference type="ARBA" id="ARBA00023163"/>
    </source>
</evidence>
<keyword evidence="3" id="KW-0804">Transcription</keyword>
<dbReference type="SMART" id="SM00530">
    <property type="entry name" value="HTH_XRE"/>
    <property type="match status" value="1"/>
</dbReference>
<accession>A0AB73UT68</accession>
<geneLocation type="plasmid" evidence="5 6">
    <name>pSGAir0260_2</name>
</geneLocation>
<dbReference type="InterPro" id="IPR010982">
    <property type="entry name" value="Lambda_DNA-bd_dom_sf"/>
</dbReference>
<dbReference type="GO" id="GO:0003700">
    <property type="term" value="F:DNA-binding transcription factor activity"/>
    <property type="evidence" value="ECO:0007669"/>
    <property type="project" value="TreeGrafter"/>
</dbReference>
<dbReference type="Proteomes" id="UP000464780">
    <property type="component" value="Plasmid pSGAir0260_2"/>
</dbReference>
<organism evidence="5 6">
    <name type="scientific">Bacillus cereus</name>
    <dbReference type="NCBI Taxonomy" id="1396"/>
    <lineage>
        <taxon>Bacteria</taxon>
        <taxon>Bacillati</taxon>
        <taxon>Bacillota</taxon>
        <taxon>Bacilli</taxon>
        <taxon>Bacillales</taxon>
        <taxon>Bacillaceae</taxon>
        <taxon>Bacillus</taxon>
        <taxon>Bacillus cereus group</taxon>
    </lineage>
</organism>
<evidence type="ECO:0000259" key="4">
    <source>
        <dbReference type="PROSITE" id="PS50943"/>
    </source>
</evidence>
<dbReference type="PROSITE" id="PS50943">
    <property type="entry name" value="HTH_CROC1"/>
    <property type="match status" value="1"/>
</dbReference>
<dbReference type="GO" id="GO:0005829">
    <property type="term" value="C:cytosol"/>
    <property type="evidence" value="ECO:0007669"/>
    <property type="project" value="TreeGrafter"/>
</dbReference>
<name>A0AB73UT68_BACCE</name>
<keyword evidence="1" id="KW-0805">Transcription regulation</keyword>
<feature type="domain" description="HTH cro/C1-type" evidence="4">
    <location>
        <begin position="14"/>
        <end position="68"/>
    </location>
</feature>
<dbReference type="SUPFAM" id="SSF47413">
    <property type="entry name" value="lambda repressor-like DNA-binding domains"/>
    <property type="match status" value="1"/>
</dbReference>
<evidence type="ECO:0000256" key="1">
    <source>
        <dbReference type="ARBA" id="ARBA00023015"/>
    </source>
</evidence>
<proteinExistence type="predicted"/>
<dbReference type="Pfam" id="PF01381">
    <property type="entry name" value="HTH_3"/>
    <property type="match status" value="1"/>
</dbReference>
<evidence type="ECO:0000256" key="2">
    <source>
        <dbReference type="ARBA" id="ARBA00023125"/>
    </source>
</evidence>
<dbReference type="CDD" id="cd00093">
    <property type="entry name" value="HTH_XRE"/>
    <property type="match status" value="1"/>
</dbReference>
<evidence type="ECO:0000313" key="6">
    <source>
        <dbReference type="Proteomes" id="UP000464780"/>
    </source>
</evidence>
<dbReference type="PANTHER" id="PTHR46797:SF23">
    <property type="entry name" value="HTH-TYPE TRANSCRIPTIONAL REGULATOR SUTR"/>
    <property type="match status" value="1"/>
</dbReference>